<sequence length="78" mass="9170">MTHSITRSVKRSIKRPIKRAYYRWRFRQAADVFARGETSRSTSIGEMNHWLTVLASVDPNAPKIRFPEHYRGNHDRSA</sequence>
<reference evidence="1 2" key="1">
    <citation type="submission" date="2023-04" db="EMBL/GenBank/DDBJ databases">
        <title>A long-awaited taxogenomic arrangement of the family Halomonadaceae.</title>
        <authorList>
            <person name="De La Haba R."/>
            <person name="Chuvochina M."/>
            <person name="Wittouck S."/>
            <person name="Arahal D.R."/>
            <person name="Sanchez-Porro C."/>
            <person name="Hugenholtz P."/>
            <person name="Ventosa A."/>
        </authorList>
    </citation>
    <scope>NUCLEOTIDE SEQUENCE [LARGE SCALE GENOMIC DNA]</scope>
    <source>
        <strain evidence="1 2">DSM 22428</strain>
    </source>
</reference>
<comment type="caution">
    <text evidence="1">The sequence shown here is derived from an EMBL/GenBank/DDBJ whole genome shotgun (WGS) entry which is preliminary data.</text>
</comment>
<dbReference type="EMBL" id="JARWAO010000010">
    <property type="protein sequence ID" value="MDR5897293.1"/>
    <property type="molecule type" value="Genomic_DNA"/>
</dbReference>
<protein>
    <submittedName>
        <fullName evidence="1">Uncharacterized protein</fullName>
    </submittedName>
</protein>
<gene>
    <name evidence="1" type="ORF">QC825_14575</name>
</gene>
<dbReference type="RefSeq" id="WP_251595574.1">
    <property type="nucleotide sequence ID" value="NZ_JAMLJI010000006.1"/>
</dbReference>
<proteinExistence type="predicted"/>
<keyword evidence="2" id="KW-1185">Reference proteome</keyword>
<dbReference type="Proteomes" id="UP001269375">
    <property type="component" value="Unassembled WGS sequence"/>
</dbReference>
<accession>A0ABU1GZ16</accession>
<name>A0ABU1GZ16_9GAMM</name>
<evidence type="ECO:0000313" key="2">
    <source>
        <dbReference type="Proteomes" id="UP001269375"/>
    </source>
</evidence>
<evidence type="ECO:0000313" key="1">
    <source>
        <dbReference type="EMBL" id="MDR5897293.1"/>
    </source>
</evidence>
<organism evidence="1 2">
    <name type="scientific">Larsenimonas suaedae</name>
    <dbReference type="NCBI Taxonomy" id="1851019"/>
    <lineage>
        <taxon>Bacteria</taxon>
        <taxon>Pseudomonadati</taxon>
        <taxon>Pseudomonadota</taxon>
        <taxon>Gammaproteobacteria</taxon>
        <taxon>Oceanospirillales</taxon>
        <taxon>Halomonadaceae</taxon>
        <taxon>Larsenimonas</taxon>
    </lineage>
</organism>